<accession>A0A2T6AZE8</accession>
<proteinExistence type="predicted"/>
<protein>
    <submittedName>
        <fullName evidence="2">Uncharacterized protein</fullName>
    </submittedName>
</protein>
<feature type="chain" id="PRO_5015623438" evidence="1">
    <location>
        <begin position="19"/>
        <end position="94"/>
    </location>
</feature>
<evidence type="ECO:0000256" key="1">
    <source>
        <dbReference type="SAM" id="SignalP"/>
    </source>
</evidence>
<evidence type="ECO:0000313" key="3">
    <source>
        <dbReference type="Proteomes" id="UP000244069"/>
    </source>
</evidence>
<dbReference type="OrthoDB" id="9810895at2"/>
<dbReference type="EMBL" id="QBKN01000007">
    <property type="protein sequence ID" value="PTX49178.1"/>
    <property type="molecule type" value="Genomic_DNA"/>
</dbReference>
<keyword evidence="1" id="KW-0732">Signal</keyword>
<dbReference type="Proteomes" id="UP000244069">
    <property type="component" value="Unassembled WGS sequence"/>
</dbReference>
<evidence type="ECO:0000313" key="2">
    <source>
        <dbReference type="EMBL" id="PTX49178.1"/>
    </source>
</evidence>
<gene>
    <name evidence="2" type="ORF">C8N44_10718</name>
</gene>
<keyword evidence="3" id="KW-1185">Reference proteome</keyword>
<organism evidence="2 3">
    <name type="scientific">Allosediminivita pacifica</name>
    <dbReference type="NCBI Taxonomy" id="1267769"/>
    <lineage>
        <taxon>Bacteria</taxon>
        <taxon>Pseudomonadati</taxon>
        <taxon>Pseudomonadota</taxon>
        <taxon>Alphaproteobacteria</taxon>
        <taxon>Rhodobacterales</taxon>
        <taxon>Paracoccaceae</taxon>
        <taxon>Allosediminivita</taxon>
    </lineage>
</organism>
<feature type="signal peptide" evidence="1">
    <location>
        <begin position="1"/>
        <end position="18"/>
    </location>
</feature>
<reference evidence="2 3" key="1">
    <citation type="submission" date="2018-04" db="EMBL/GenBank/DDBJ databases">
        <title>Genomic Encyclopedia of Archaeal and Bacterial Type Strains, Phase II (KMG-II): from individual species to whole genera.</title>
        <authorList>
            <person name="Goeker M."/>
        </authorList>
    </citation>
    <scope>NUCLEOTIDE SEQUENCE [LARGE SCALE GENOMIC DNA]</scope>
    <source>
        <strain evidence="2 3">DSM 29329</strain>
    </source>
</reference>
<name>A0A2T6AZE8_9RHOB</name>
<sequence>MIRLAAACLMLLPLPLRAQSPIAEVVCAPTQQMTQKLSRQYGGSRRATGLRAPEELVEIWANEGGDWTMVITYASGRSCIVAMGEHWTAEGPPA</sequence>
<dbReference type="AlphaFoldDB" id="A0A2T6AZE8"/>
<dbReference type="RefSeq" id="WP_107975444.1">
    <property type="nucleotide sequence ID" value="NZ_BMEZ01000007.1"/>
</dbReference>
<comment type="caution">
    <text evidence="2">The sequence shown here is derived from an EMBL/GenBank/DDBJ whole genome shotgun (WGS) entry which is preliminary data.</text>
</comment>